<feature type="region of interest" description="Disordered" evidence="6">
    <location>
        <begin position="69"/>
        <end position="176"/>
    </location>
</feature>
<dbReference type="PANTHER" id="PTHR31221">
    <property type="entry name" value="WRKY TRANSCRIPTION FACTOR PROTEIN 1-RELATED"/>
    <property type="match status" value="1"/>
</dbReference>
<accession>A0ABR2QDZ4</accession>
<feature type="domain" description="WRKY" evidence="7">
    <location>
        <begin position="183"/>
        <end position="248"/>
    </location>
</feature>
<dbReference type="SUPFAM" id="SSF118290">
    <property type="entry name" value="WRKY DNA-binding domain"/>
    <property type="match status" value="1"/>
</dbReference>
<sequence length="342" mass="37818">MENKRENPMANLSFSDENPAVAATGFGGGGTFDMSACEGISGGDNKWGSLGFMDLLGISQDSIAPSLFDSFQPPPLLPPLPPSTSSELHRQQLQLQLQQGHPSPASTVPESSEVLTNPTTPNSSSFSSSSNEAANDIHEPTKVEDNEEQEEDQDKTKKQLNLKPKKKNQKKQREPRFAFMTKSEVDHLDDGYRWRKYGQKAVKNSPFPRSYYRCTSAGCGVKKRVERSSDDATIVVTTYEGQHTHTYPITPRGTMGIGLDPSGFSVPQPRYLHQHQQSYIYNSSPSLNISTTATTSLNASFPSFLRERRFSTPSSSASLLTDRGLLQDIVPTQMRKEAKEEH</sequence>
<evidence type="ECO:0000256" key="4">
    <source>
        <dbReference type="ARBA" id="ARBA00023163"/>
    </source>
</evidence>
<keyword evidence="9" id="KW-1185">Reference proteome</keyword>
<protein>
    <recommendedName>
        <fullName evidence="7">WRKY domain-containing protein</fullName>
    </recommendedName>
</protein>
<keyword evidence="4" id="KW-0804">Transcription</keyword>
<evidence type="ECO:0000259" key="7">
    <source>
        <dbReference type="PROSITE" id="PS50811"/>
    </source>
</evidence>
<evidence type="ECO:0000256" key="5">
    <source>
        <dbReference type="ARBA" id="ARBA00023242"/>
    </source>
</evidence>
<dbReference type="InterPro" id="IPR036576">
    <property type="entry name" value="WRKY_dom_sf"/>
</dbReference>
<dbReference type="InterPro" id="IPR044810">
    <property type="entry name" value="WRKY_plant"/>
</dbReference>
<reference evidence="8 9" key="1">
    <citation type="journal article" date="2024" name="G3 (Bethesda)">
        <title>Genome assembly of Hibiscus sabdariffa L. provides insights into metabolisms of medicinal natural products.</title>
        <authorList>
            <person name="Kim T."/>
        </authorList>
    </citation>
    <scope>NUCLEOTIDE SEQUENCE [LARGE SCALE GENOMIC DNA]</scope>
    <source>
        <strain evidence="8">TK-2024</strain>
        <tissue evidence="8">Old leaves</tissue>
    </source>
</reference>
<evidence type="ECO:0000313" key="8">
    <source>
        <dbReference type="EMBL" id="KAK8998864.1"/>
    </source>
</evidence>
<evidence type="ECO:0000313" key="9">
    <source>
        <dbReference type="Proteomes" id="UP001396334"/>
    </source>
</evidence>
<feature type="compositionally biased region" description="Basic residues" evidence="6">
    <location>
        <begin position="158"/>
        <end position="170"/>
    </location>
</feature>
<dbReference type="PROSITE" id="PS50811">
    <property type="entry name" value="WRKY"/>
    <property type="match status" value="1"/>
</dbReference>
<keyword evidence="2" id="KW-0805">Transcription regulation</keyword>
<dbReference type="PANTHER" id="PTHR31221:SF378">
    <property type="entry name" value="WRKY TRANSCRIPTION FACTOR 23-RELATED"/>
    <property type="match status" value="1"/>
</dbReference>
<dbReference type="InterPro" id="IPR003657">
    <property type="entry name" value="WRKY_dom"/>
</dbReference>
<dbReference type="SMART" id="SM00774">
    <property type="entry name" value="WRKY"/>
    <property type="match status" value="1"/>
</dbReference>
<keyword evidence="5" id="KW-0539">Nucleus</keyword>
<gene>
    <name evidence="8" type="ORF">V6N11_070046</name>
</gene>
<keyword evidence="3" id="KW-0238">DNA-binding</keyword>
<feature type="compositionally biased region" description="Pro residues" evidence="6">
    <location>
        <begin position="72"/>
        <end position="82"/>
    </location>
</feature>
<dbReference type="Gene3D" id="2.20.25.80">
    <property type="entry name" value="WRKY domain"/>
    <property type="match status" value="1"/>
</dbReference>
<feature type="compositionally biased region" description="Low complexity" evidence="6">
    <location>
        <begin position="116"/>
        <end position="131"/>
    </location>
</feature>
<evidence type="ECO:0000256" key="6">
    <source>
        <dbReference type="SAM" id="MobiDB-lite"/>
    </source>
</evidence>
<evidence type="ECO:0000256" key="1">
    <source>
        <dbReference type="ARBA" id="ARBA00004123"/>
    </source>
</evidence>
<feature type="compositionally biased region" description="Polar residues" evidence="6">
    <location>
        <begin position="100"/>
        <end position="115"/>
    </location>
</feature>
<dbReference type="Proteomes" id="UP001396334">
    <property type="component" value="Unassembled WGS sequence"/>
</dbReference>
<feature type="compositionally biased region" description="Low complexity" evidence="6">
    <location>
        <begin position="83"/>
        <end position="99"/>
    </location>
</feature>
<dbReference type="EMBL" id="JBBPBN010000040">
    <property type="protein sequence ID" value="KAK8998864.1"/>
    <property type="molecule type" value="Genomic_DNA"/>
</dbReference>
<evidence type="ECO:0000256" key="3">
    <source>
        <dbReference type="ARBA" id="ARBA00023125"/>
    </source>
</evidence>
<feature type="compositionally biased region" description="Basic and acidic residues" evidence="6">
    <location>
        <begin position="135"/>
        <end position="144"/>
    </location>
</feature>
<comment type="caution">
    <text evidence="8">The sequence shown here is derived from an EMBL/GenBank/DDBJ whole genome shotgun (WGS) entry which is preliminary data.</text>
</comment>
<proteinExistence type="predicted"/>
<comment type="subcellular location">
    <subcellularLocation>
        <location evidence="1">Nucleus</location>
    </subcellularLocation>
</comment>
<organism evidence="8 9">
    <name type="scientific">Hibiscus sabdariffa</name>
    <name type="common">roselle</name>
    <dbReference type="NCBI Taxonomy" id="183260"/>
    <lineage>
        <taxon>Eukaryota</taxon>
        <taxon>Viridiplantae</taxon>
        <taxon>Streptophyta</taxon>
        <taxon>Embryophyta</taxon>
        <taxon>Tracheophyta</taxon>
        <taxon>Spermatophyta</taxon>
        <taxon>Magnoliopsida</taxon>
        <taxon>eudicotyledons</taxon>
        <taxon>Gunneridae</taxon>
        <taxon>Pentapetalae</taxon>
        <taxon>rosids</taxon>
        <taxon>malvids</taxon>
        <taxon>Malvales</taxon>
        <taxon>Malvaceae</taxon>
        <taxon>Malvoideae</taxon>
        <taxon>Hibiscus</taxon>
    </lineage>
</organism>
<name>A0ABR2QDZ4_9ROSI</name>
<evidence type="ECO:0000256" key="2">
    <source>
        <dbReference type="ARBA" id="ARBA00023015"/>
    </source>
</evidence>
<dbReference type="Pfam" id="PF03106">
    <property type="entry name" value="WRKY"/>
    <property type="match status" value="1"/>
</dbReference>